<dbReference type="EMBL" id="HG319841">
    <property type="protein sequence ID" value="CEG05887.1"/>
    <property type="molecule type" value="Genomic_DNA"/>
</dbReference>
<dbReference type="AlphaFoldDB" id="A0A090N5U5"/>
<reference evidence="1" key="1">
    <citation type="submission" date="2013-05" db="EMBL/GenBank/DDBJ databases">
        <title>Draft genome sequences of six wheat associated Fusarium spp. isolates.</title>
        <authorList>
            <person name="Moolhuijzen P.M."/>
            <person name="Manners J.M."/>
            <person name="Wilcox S."/>
            <person name="Bellgard M.I."/>
            <person name="Gardiner D.M."/>
        </authorList>
    </citation>
    <scope>NUCLEOTIDE SEQUENCE</scope>
    <source>
        <strain evidence="1">CS3069</strain>
    </source>
</reference>
<sequence length="124" mass="14258">MFAKKQKELAESFEKIAKANFPWSEPQTSDLVKHKEERLDHASKIQAKIAENTSFATKTGKFRLNAAHVATILILPIESLRKGDWLDHETCEETLLHIRLQLMSNLMKHCIQAFPHTQMVQTGY</sequence>
<organism evidence="1">
    <name type="scientific">Fusarium clavum</name>
    <dbReference type="NCBI Taxonomy" id="2594811"/>
    <lineage>
        <taxon>Eukaryota</taxon>
        <taxon>Fungi</taxon>
        <taxon>Dikarya</taxon>
        <taxon>Ascomycota</taxon>
        <taxon>Pezizomycotina</taxon>
        <taxon>Sordariomycetes</taxon>
        <taxon>Hypocreomycetidae</taxon>
        <taxon>Hypocreales</taxon>
        <taxon>Nectriaceae</taxon>
        <taxon>Fusarium</taxon>
        <taxon>Fusarium incarnatum-equiseti species complex</taxon>
    </lineage>
</organism>
<protein>
    <submittedName>
        <fullName evidence="1">WGS project CBMI000000000 data, contig CS3069_c003038</fullName>
    </submittedName>
</protein>
<dbReference type="EMBL" id="CBMI010003036">
    <property type="protein sequence ID" value="CEG05141.1"/>
    <property type="molecule type" value="Genomic_DNA"/>
</dbReference>
<proteinExistence type="predicted"/>
<gene>
    <name evidence="1" type="ORF">BN850_0096170</name>
</gene>
<name>A0A090N5U5_9HYPO</name>
<accession>A0A090N5U5</accession>
<evidence type="ECO:0000313" key="1">
    <source>
        <dbReference type="EMBL" id="CEG05141.1"/>
    </source>
</evidence>